<sequence length="357" mass="40391">MSAIVTKYVADHKLSKDMSNEELSQHAPALLELLTDKLKRDKGRQRFQKGYNFSREQAFVLVPDQRICRSRSRVTPKEGRDEAGEVNICQVSDIIPDGETIEMIAQRIVRDNLSEKEVKAIAKALTVTSPNPVTTTSRLNDKTTCASNKIQKERRIQRENEGIYFPDHFSLESVKERLDEYDVSSAPNLQALADVMIMLCIRPAEIKDLCISNGSVTGYSKNREQQDNPWVFRSLERDEEQAKLLLTWIQDAISSGQLRDPGVPGVKWFNTFLKKDRFLPETGKPLLPSYLRKLGAVFAVVSNGAKNLSDAMTIASQALRHSPDNHTSPAQNYTIVNFRKRGQPYDQATAFELFDDN</sequence>
<protein>
    <submittedName>
        <fullName evidence="1">Uncharacterized protein</fullName>
    </submittedName>
</protein>
<reference evidence="1 2" key="2">
    <citation type="submission" date="2017-09" db="EMBL/GenBank/DDBJ databases">
        <title>Extensive intraspecific genome diversity in a model arbuscular mycorrhizal fungus.</title>
        <authorList>
            <person name="Chen E.C."/>
            <person name="Morin E."/>
            <person name="Beaudet D."/>
            <person name="Noel J."/>
            <person name="Ndikumana S."/>
            <person name="Charron P."/>
            <person name="St-Onge C."/>
            <person name="Giorgi J."/>
            <person name="Grigoriev I.V."/>
            <person name="Roux C."/>
            <person name="Martin F.M."/>
            <person name="Corradi N."/>
        </authorList>
    </citation>
    <scope>NUCLEOTIDE SEQUENCE [LARGE SCALE GENOMIC DNA]</scope>
    <source>
        <strain evidence="1 2">A5</strain>
    </source>
</reference>
<proteinExistence type="predicted"/>
<organism evidence="1 2">
    <name type="scientific">Rhizophagus irregularis</name>
    <dbReference type="NCBI Taxonomy" id="588596"/>
    <lineage>
        <taxon>Eukaryota</taxon>
        <taxon>Fungi</taxon>
        <taxon>Fungi incertae sedis</taxon>
        <taxon>Mucoromycota</taxon>
        <taxon>Glomeromycotina</taxon>
        <taxon>Glomeromycetes</taxon>
        <taxon>Glomerales</taxon>
        <taxon>Glomeraceae</taxon>
        <taxon>Rhizophagus</taxon>
    </lineage>
</organism>
<dbReference type="EMBL" id="LLXJ01004324">
    <property type="protein sequence ID" value="PKB95925.1"/>
    <property type="molecule type" value="Genomic_DNA"/>
</dbReference>
<dbReference type="VEuPathDB" id="FungiDB:FUN_003733"/>
<dbReference type="AlphaFoldDB" id="A0A2N0NMZ5"/>
<dbReference type="VEuPathDB" id="FungiDB:RhiirA1_475744"/>
<evidence type="ECO:0000313" key="2">
    <source>
        <dbReference type="Proteomes" id="UP000232722"/>
    </source>
</evidence>
<dbReference type="Proteomes" id="UP000232722">
    <property type="component" value="Unassembled WGS sequence"/>
</dbReference>
<gene>
    <name evidence="1" type="ORF">RhiirA5_385684</name>
</gene>
<comment type="caution">
    <text evidence="1">The sequence shown here is derived from an EMBL/GenBank/DDBJ whole genome shotgun (WGS) entry which is preliminary data.</text>
</comment>
<dbReference type="VEuPathDB" id="FungiDB:RhiirFUN_006530"/>
<evidence type="ECO:0000313" key="1">
    <source>
        <dbReference type="EMBL" id="PKB95925.1"/>
    </source>
</evidence>
<name>A0A2N0NMZ5_9GLOM</name>
<accession>A0A2N0NMZ5</accession>
<reference evidence="1 2" key="1">
    <citation type="submission" date="2016-04" db="EMBL/GenBank/DDBJ databases">
        <title>Genome analyses suggest a sexual origin of heterokaryosis in a supposedly ancient asexual fungus.</title>
        <authorList>
            <person name="Ropars J."/>
            <person name="Sedzielewska K."/>
            <person name="Noel J."/>
            <person name="Charron P."/>
            <person name="Farinelli L."/>
            <person name="Marton T."/>
            <person name="Kruger M."/>
            <person name="Pelin A."/>
            <person name="Brachmann A."/>
            <person name="Corradi N."/>
        </authorList>
    </citation>
    <scope>NUCLEOTIDE SEQUENCE [LARGE SCALE GENOMIC DNA]</scope>
    <source>
        <strain evidence="1 2">A5</strain>
    </source>
</reference>